<sequence>MDSTLHRNVTFPPELLYDIIARVFGDYICDIVLTYLPDESAWDPVLPLLHVSHAFRVITTKILKLVWEDAFICDAGDTIKDAVASFQHFSLSARTFPDSLDEFGDLLVKFNEHACPMLDVCGYFLWDLTLSCELLRTKRTQPEATLKMSRYFNVNQFLSAASRYANMPTSVRYLLVLRVMEEFVERRLAWSRLAL</sequence>
<dbReference type="EMBL" id="MU277200">
    <property type="protein sequence ID" value="KAI0064082.1"/>
    <property type="molecule type" value="Genomic_DNA"/>
</dbReference>
<keyword evidence="2" id="KW-1185">Reference proteome</keyword>
<gene>
    <name evidence="1" type="ORF">BV25DRAFT_338438</name>
</gene>
<organism evidence="1 2">
    <name type="scientific">Artomyces pyxidatus</name>
    <dbReference type="NCBI Taxonomy" id="48021"/>
    <lineage>
        <taxon>Eukaryota</taxon>
        <taxon>Fungi</taxon>
        <taxon>Dikarya</taxon>
        <taxon>Basidiomycota</taxon>
        <taxon>Agaricomycotina</taxon>
        <taxon>Agaricomycetes</taxon>
        <taxon>Russulales</taxon>
        <taxon>Auriscalpiaceae</taxon>
        <taxon>Artomyces</taxon>
    </lineage>
</organism>
<proteinExistence type="predicted"/>
<reference evidence="1" key="1">
    <citation type="submission" date="2021-03" db="EMBL/GenBank/DDBJ databases">
        <authorList>
            <consortium name="DOE Joint Genome Institute"/>
            <person name="Ahrendt S."/>
            <person name="Looney B.P."/>
            <person name="Miyauchi S."/>
            <person name="Morin E."/>
            <person name="Drula E."/>
            <person name="Courty P.E."/>
            <person name="Chicoki N."/>
            <person name="Fauchery L."/>
            <person name="Kohler A."/>
            <person name="Kuo A."/>
            <person name="Labutti K."/>
            <person name="Pangilinan J."/>
            <person name="Lipzen A."/>
            <person name="Riley R."/>
            <person name="Andreopoulos W."/>
            <person name="He G."/>
            <person name="Johnson J."/>
            <person name="Barry K.W."/>
            <person name="Grigoriev I.V."/>
            <person name="Nagy L."/>
            <person name="Hibbett D."/>
            <person name="Henrissat B."/>
            <person name="Matheny P.B."/>
            <person name="Labbe J."/>
            <person name="Martin F."/>
        </authorList>
    </citation>
    <scope>NUCLEOTIDE SEQUENCE</scope>
    <source>
        <strain evidence="1">HHB10654</strain>
    </source>
</reference>
<comment type="caution">
    <text evidence="1">The sequence shown here is derived from an EMBL/GenBank/DDBJ whole genome shotgun (WGS) entry which is preliminary data.</text>
</comment>
<name>A0ACB8T6E6_9AGAM</name>
<accession>A0ACB8T6E6</accession>
<protein>
    <submittedName>
        <fullName evidence="1">Uncharacterized protein</fullName>
    </submittedName>
</protein>
<dbReference type="Proteomes" id="UP000814140">
    <property type="component" value="Unassembled WGS sequence"/>
</dbReference>
<evidence type="ECO:0000313" key="2">
    <source>
        <dbReference type="Proteomes" id="UP000814140"/>
    </source>
</evidence>
<reference evidence="1" key="2">
    <citation type="journal article" date="2022" name="New Phytol.">
        <title>Evolutionary transition to the ectomycorrhizal habit in the genomes of a hyperdiverse lineage of mushroom-forming fungi.</title>
        <authorList>
            <person name="Looney B."/>
            <person name="Miyauchi S."/>
            <person name="Morin E."/>
            <person name="Drula E."/>
            <person name="Courty P.E."/>
            <person name="Kohler A."/>
            <person name="Kuo A."/>
            <person name="LaButti K."/>
            <person name="Pangilinan J."/>
            <person name="Lipzen A."/>
            <person name="Riley R."/>
            <person name="Andreopoulos W."/>
            <person name="He G."/>
            <person name="Johnson J."/>
            <person name="Nolan M."/>
            <person name="Tritt A."/>
            <person name="Barry K.W."/>
            <person name="Grigoriev I.V."/>
            <person name="Nagy L.G."/>
            <person name="Hibbett D."/>
            <person name="Henrissat B."/>
            <person name="Matheny P.B."/>
            <person name="Labbe J."/>
            <person name="Martin F.M."/>
        </authorList>
    </citation>
    <scope>NUCLEOTIDE SEQUENCE</scope>
    <source>
        <strain evidence="1">HHB10654</strain>
    </source>
</reference>
<evidence type="ECO:0000313" key="1">
    <source>
        <dbReference type="EMBL" id="KAI0064082.1"/>
    </source>
</evidence>